<reference evidence="11" key="2">
    <citation type="submission" date="2015-03" db="EMBL/GenBank/DDBJ databases">
        <authorList>
            <consortium name="Pathogen Informatics"/>
            <person name="Murphy D."/>
        </authorList>
    </citation>
    <scope>NUCLEOTIDE SEQUENCE</scope>
    <source>
        <strain evidence="11">N09902308</strain>
    </source>
</reference>
<dbReference type="Proteomes" id="UP000048289">
    <property type="component" value="Unassembled WGS sequence"/>
</dbReference>
<protein>
    <submittedName>
        <fullName evidence="9">Uncharacterized protein</fullName>
    </submittedName>
</protein>
<dbReference type="Proteomes" id="UP000048600">
    <property type="component" value="Unassembled WGS sequence"/>
</dbReference>
<evidence type="ECO:0000313" key="8">
    <source>
        <dbReference type="EMBL" id="COW37305.1"/>
    </source>
</evidence>
<evidence type="ECO:0000313" key="1">
    <source>
        <dbReference type="EMBL" id="CFE48780.1"/>
    </source>
</evidence>
<evidence type="ECO:0000313" key="6">
    <source>
        <dbReference type="EMBL" id="CKU21467.1"/>
    </source>
</evidence>
<evidence type="ECO:0000313" key="17">
    <source>
        <dbReference type="Proteomes" id="UP000046947"/>
    </source>
</evidence>
<dbReference type="Proteomes" id="UP000044938">
    <property type="component" value="Unassembled WGS sequence"/>
</dbReference>
<dbReference type="Proteomes" id="UP000048948">
    <property type="component" value="Unassembled WGS sequence"/>
</dbReference>
<dbReference type="Proteomes" id="UP000046947">
    <property type="component" value="Unassembled WGS sequence"/>
</dbReference>
<evidence type="ECO:0000313" key="13">
    <source>
        <dbReference type="Proteomes" id="UP000039021"/>
    </source>
</evidence>
<dbReference type="EMBL" id="CFOE01001178">
    <property type="protein sequence ID" value="CFE48780.1"/>
    <property type="molecule type" value="Genomic_DNA"/>
</dbReference>
<evidence type="ECO:0000313" key="21">
    <source>
        <dbReference type="Proteomes" id="UP000049023"/>
    </source>
</evidence>
<evidence type="ECO:0000313" key="19">
    <source>
        <dbReference type="Proteomes" id="UP000048600"/>
    </source>
</evidence>
<accession>A0A0T9D338</accession>
<dbReference type="Proteomes" id="UP000049023">
    <property type="component" value="Unassembled WGS sequence"/>
</dbReference>
<dbReference type="EMBL" id="CNFT01000840">
    <property type="protein sequence ID" value="CKS43330.1"/>
    <property type="molecule type" value="Genomic_DNA"/>
</dbReference>
<dbReference type="EMBL" id="CNFU01000705">
    <property type="protein sequence ID" value="CKS36351.1"/>
    <property type="molecule type" value="Genomic_DNA"/>
</dbReference>
<evidence type="ECO:0000313" key="22">
    <source>
        <dbReference type="Proteomes" id="UP000050164"/>
    </source>
</evidence>
<proteinExistence type="predicted"/>
<dbReference type="EMBL" id="CSAD01000267">
    <property type="protein sequence ID" value="COV57880.1"/>
    <property type="molecule type" value="Genomic_DNA"/>
</dbReference>
<dbReference type="Proteomes" id="UP000050164">
    <property type="component" value="Unassembled WGS sequence"/>
</dbReference>
<evidence type="ECO:0000313" key="10">
    <source>
        <dbReference type="EMBL" id="COX33815.1"/>
    </source>
</evidence>
<dbReference type="Proteomes" id="UP000038802">
    <property type="component" value="Unassembled WGS sequence"/>
</dbReference>
<organism evidence="9 12">
    <name type="scientific">Mycobacterium tuberculosis</name>
    <dbReference type="NCBI Taxonomy" id="1773"/>
    <lineage>
        <taxon>Bacteria</taxon>
        <taxon>Bacillati</taxon>
        <taxon>Actinomycetota</taxon>
        <taxon>Actinomycetes</taxon>
        <taxon>Mycobacteriales</taxon>
        <taxon>Mycobacteriaceae</taxon>
        <taxon>Mycobacterium</taxon>
        <taxon>Mycobacterium tuberculosis complex</taxon>
    </lineage>
</organism>
<dbReference type="EMBL" id="CNGE01001497">
    <property type="protein sequence ID" value="CKU21467.1"/>
    <property type="molecule type" value="Genomic_DNA"/>
</dbReference>
<dbReference type="EMBL" id="CSBK01003481">
    <property type="protein sequence ID" value="CPA95649.1"/>
    <property type="molecule type" value="Genomic_DNA"/>
</dbReference>
<dbReference type="AlphaFoldDB" id="A0A0T9D338"/>
<evidence type="ECO:0000313" key="7">
    <source>
        <dbReference type="EMBL" id="COV57880.1"/>
    </source>
</evidence>
<dbReference type="Proteomes" id="UP000045842">
    <property type="component" value="Unassembled WGS sequence"/>
</dbReference>
<evidence type="ECO:0000313" key="2">
    <source>
        <dbReference type="EMBL" id="CFE76606.1"/>
    </source>
</evidence>
<evidence type="ECO:0000313" key="11">
    <source>
        <dbReference type="EMBL" id="CPA95649.1"/>
    </source>
</evidence>
<evidence type="ECO:0000313" key="12">
    <source>
        <dbReference type="Proteomes" id="UP000038802"/>
    </source>
</evidence>
<dbReference type="EMBL" id="CGCX01001972">
    <property type="protein sequence ID" value="CFS04423.1"/>
    <property type="molecule type" value="Genomic_DNA"/>
</dbReference>
<evidence type="ECO:0000313" key="16">
    <source>
        <dbReference type="Proteomes" id="UP000046680"/>
    </source>
</evidence>
<evidence type="ECO:0000313" key="20">
    <source>
        <dbReference type="Proteomes" id="UP000048948"/>
    </source>
</evidence>
<sequence length="49" mass="5106">MPVTQASAVYSPTEWPHAMAPSTKAPCSRISATCAAATVAIATWVNCVR</sequence>
<evidence type="ECO:0000313" key="5">
    <source>
        <dbReference type="EMBL" id="CKS43330.1"/>
    </source>
</evidence>
<dbReference type="Proteomes" id="UP000046680">
    <property type="component" value="Unassembled WGS sequence"/>
</dbReference>
<dbReference type="EMBL" id="CSAJ01000888">
    <property type="protein sequence ID" value="COX33815.1"/>
    <property type="molecule type" value="Genomic_DNA"/>
</dbReference>
<dbReference type="EMBL" id="CFOH01001013">
    <property type="protein sequence ID" value="CFE76606.1"/>
    <property type="molecule type" value="Genomic_DNA"/>
</dbReference>
<evidence type="ECO:0000313" key="3">
    <source>
        <dbReference type="EMBL" id="CFS04423.1"/>
    </source>
</evidence>
<evidence type="ECO:0000313" key="4">
    <source>
        <dbReference type="EMBL" id="CKS36351.1"/>
    </source>
</evidence>
<name>A0A0T9D338_MYCTX</name>
<gene>
    <name evidence="3" type="ORF">ERS007657_03738</name>
    <name evidence="7" type="ORF">ERS007679_02104</name>
    <name evidence="1" type="ORF">ERS007681_04559</name>
    <name evidence="2" type="ORF">ERS007688_03991</name>
    <name evidence="9" type="ORF">ERS007703_04235</name>
    <name evidence="10" type="ORF">ERS007720_04323</name>
    <name evidence="11" type="ORF">ERS007739_04973</name>
    <name evidence="8" type="ORF">ERS007741_02337</name>
    <name evidence="6" type="ORF">ERS027646_04594</name>
    <name evidence="5" type="ORF">ERS027659_03098</name>
    <name evidence="4" type="ORF">ERS027661_02972</name>
</gene>
<dbReference type="Proteomes" id="UP000039021">
    <property type="component" value="Unassembled WGS sequence"/>
</dbReference>
<evidence type="ECO:0000313" key="15">
    <source>
        <dbReference type="Proteomes" id="UP000045842"/>
    </source>
</evidence>
<evidence type="ECO:0000313" key="9">
    <source>
        <dbReference type="EMBL" id="COW79265.1"/>
    </source>
</evidence>
<dbReference type="EMBL" id="CSAE01000703">
    <property type="protein sequence ID" value="COW79265.1"/>
    <property type="molecule type" value="Genomic_DNA"/>
</dbReference>
<reference evidence="9" key="1">
    <citation type="submission" date="2015-03" db="EMBL/GenBank/DDBJ databases">
        <authorList>
            <person name="Murphy D."/>
        </authorList>
    </citation>
    <scope>NUCLEOTIDE SEQUENCE [LARGE SCALE GENOMIC DNA]</scope>
    <source>
        <strain evidence="9">K00500041</strain>
    </source>
</reference>
<dbReference type="EMBL" id="CHKL01000260">
    <property type="protein sequence ID" value="COW37305.1"/>
    <property type="molecule type" value="Genomic_DNA"/>
</dbReference>
<evidence type="ECO:0000313" key="14">
    <source>
        <dbReference type="Proteomes" id="UP000044938"/>
    </source>
</evidence>
<evidence type="ECO:0000313" key="18">
    <source>
        <dbReference type="Proteomes" id="UP000048289"/>
    </source>
</evidence>
<reference evidence="12 13" key="3">
    <citation type="submission" date="2015-03" db="EMBL/GenBank/DDBJ databases">
        <authorList>
            <consortium name="Pathogen Informatics"/>
        </authorList>
    </citation>
    <scope>NUCLEOTIDE SEQUENCE [LARGE SCALE GENOMIC DNA]</scope>
    <source>
        <strain evidence="6 20">Bir 172</strain>
        <strain evidence="5 22">Bir 185</strain>
        <strain evidence="4 21">Bir 187</strain>
        <strain evidence="3 16">C09601061</strain>
        <strain evidence="7 15">G09801536</strain>
        <strain evidence="1 18">G09901357</strain>
        <strain evidence="2 17">H09601792</strain>
        <strain evidence="12">K00500041</strain>
        <strain evidence="10 14">M09401471</strain>
        <strain evidence="13">N09902308</strain>
        <strain evidence="8 19">P00601463</strain>
    </source>
</reference>